<evidence type="ECO:0000313" key="2">
    <source>
        <dbReference type="Proteomes" id="UP000772618"/>
    </source>
</evidence>
<gene>
    <name evidence="1" type="ORF">KK060_06725</name>
</gene>
<dbReference type="EMBL" id="JAHESD010000010">
    <property type="protein sequence ID" value="MBT1702966.1"/>
    <property type="molecule type" value="Genomic_DNA"/>
</dbReference>
<sequence>MARTIDEIQQSMLDAITADPVLSPVATSTSKVAIFRLFTRIVAACAWTVEVLFDTHKAEVNETIANLKPHTLRWYANKAKDFQYGFDLPLDSDVYNNASFTEEQIDESKIVSYVAVTEGNDKRLRIKCAKNDGADLAPLAAEELQSFSEYMARIKDAGVKLNIESNQADRIKLELKVYYDPLILDSNGSRIDGANSQPVQSAVKNYLKSLPFNGYFVLAYLTDTLQQVDGVVIPHIVSCETAYAAFGFSSVDVMYLPDAGYLRFENDTDLTITFIAQEKLV</sequence>
<evidence type="ECO:0008006" key="3">
    <source>
        <dbReference type="Google" id="ProtNLM"/>
    </source>
</evidence>
<proteinExistence type="predicted"/>
<name>A0ABS5VNM6_9BACT</name>
<protein>
    <recommendedName>
        <fullName evidence="3">Nucleotidyltransferase</fullName>
    </recommendedName>
</protein>
<organism evidence="1 2">
    <name type="scientific">Chryseosolibacter indicus</name>
    <dbReference type="NCBI Taxonomy" id="2782351"/>
    <lineage>
        <taxon>Bacteria</taxon>
        <taxon>Pseudomonadati</taxon>
        <taxon>Bacteroidota</taxon>
        <taxon>Cytophagia</taxon>
        <taxon>Cytophagales</taxon>
        <taxon>Chryseotaleaceae</taxon>
        <taxon>Chryseosolibacter</taxon>
    </lineage>
</organism>
<dbReference type="Proteomes" id="UP000772618">
    <property type="component" value="Unassembled WGS sequence"/>
</dbReference>
<accession>A0ABS5VNM6</accession>
<comment type="caution">
    <text evidence="1">The sequence shown here is derived from an EMBL/GenBank/DDBJ whole genome shotgun (WGS) entry which is preliminary data.</text>
</comment>
<keyword evidence="2" id="KW-1185">Reference proteome</keyword>
<reference evidence="1 2" key="1">
    <citation type="submission" date="2021-05" db="EMBL/GenBank/DDBJ databases">
        <title>A Polyphasic approach of four new species of the genus Ohtaekwangia: Ohtaekwangia histidinii sp. nov., Ohtaekwangia cretensis sp. nov., Ohtaekwangia indiensis sp. nov., Ohtaekwangia reichenbachii sp. nov. from diverse environment.</title>
        <authorList>
            <person name="Octaviana S."/>
        </authorList>
    </citation>
    <scope>NUCLEOTIDE SEQUENCE [LARGE SCALE GENOMIC DNA]</scope>
    <source>
        <strain evidence="1 2">PWU20</strain>
    </source>
</reference>
<dbReference type="RefSeq" id="WP_254152936.1">
    <property type="nucleotide sequence ID" value="NZ_JAHESD010000010.1"/>
</dbReference>
<evidence type="ECO:0000313" key="1">
    <source>
        <dbReference type="EMBL" id="MBT1702966.1"/>
    </source>
</evidence>